<dbReference type="SUPFAM" id="SSF53649">
    <property type="entry name" value="Alkaline phosphatase-like"/>
    <property type="match status" value="1"/>
</dbReference>
<dbReference type="PANTHER" id="PTHR42693:SF33">
    <property type="entry name" value="ARYLSULFATASE"/>
    <property type="match status" value="1"/>
</dbReference>
<evidence type="ECO:0000313" key="6">
    <source>
        <dbReference type="EMBL" id="MDZ8120429.1"/>
    </source>
</evidence>
<evidence type="ECO:0000256" key="1">
    <source>
        <dbReference type="ARBA" id="ARBA00008779"/>
    </source>
</evidence>
<keyword evidence="4" id="KW-0106">Calcium</keyword>
<dbReference type="Gene3D" id="3.30.1120.10">
    <property type="match status" value="1"/>
</dbReference>
<dbReference type="Gene3D" id="3.40.720.10">
    <property type="entry name" value="Alkaline Phosphatase, subunit A"/>
    <property type="match status" value="1"/>
</dbReference>
<feature type="domain" description="Sulfatase N-terminal" evidence="5">
    <location>
        <begin position="22"/>
        <end position="397"/>
    </location>
</feature>
<evidence type="ECO:0000313" key="7">
    <source>
        <dbReference type="Proteomes" id="UP001290861"/>
    </source>
</evidence>
<comment type="similarity">
    <text evidence="1">Belongs to the sulfatase family.</text>
</comment>
<comment type="caution">
    <text evidence="6">The sequence shown here is derived from an EMBL/GenBank/DDBJ whole genome shotgun (WGS) entry which is preliminary data.</text>
</comment>
<proteinExistence type="inferred from homology"/>
<reference evidence="6 7" key="1">
    <citation type="journal article" date="2024" name="Appl. Environ. Microbiol.">
        <title>Pontiella agarivorans sp. nov., a novel marine anaerobic bacterium capable of degrading macroalgal polysaccharides and fixing nitrogen.</title>
        <authorList>
            <person name="Liu N."/>
            <person name="Kivenson V."/>
            <person name="Peng X."/>
            <person name="Cui Z."/>
            <person name="Lankiewicz T.S."/>
            <person name="Gosselin K.M."/>
            <person name="English C.J."/>
            <person name="Blair E.M."/>
            <person name="O'Malley M.A."/>
            <person name="Valentine D.L."/>
        </authorList>
    </citation>
    <scope>NUCLEOTIDE SEQUENCE [LARGE SCALE GENOMIC DNA]</scope>
    <source>
        <strain evidence="6 7">NLcol2</strain>
    </source>
</reference>
<keyword evidence="2" id="KW-0479">Metal-binding</keyword>
<gene>
    <name evidence="6" type="ORF">P9H32_17510</name>
</gene>
<dbReference type="InterPro" id="IPR017850">
    <property type="entry name" value="Alkaline_phosphatase_core_sf"/>
</dbReference>
<dbReference type="EMBL" id="JARVCO010000012">
    <property type="protein sequence ID" value="MDZ8120429.1"/>
    <property type="molecule type" value="Genomic_DNA"/>
</dbReference>
<organism evidence="6 7">
    <name type="scientific">Pontiella agarivorans</name>
    <dbReference type="NCBI Taxonomy" id="3038953"/>
    <lineage>
        <taxon>Bacteria</taxon>
        <taxon>Pseudomonadati</taxon>
        <taxon>Kiritimatiellota</taxon>
        <taxon>Kiritimatiellia</taxon>
        <taxon>Kiritimatiellales</taxon>
        <taxon>Pontiellaceae</taxon>
        <taxon>Pontiella</taxon>
    </lineage>
</organism>
<sequence length="541" mass="60606">MKPILLLTFLTTAISAFTGEQPNLLFIMLDDLGAGHCQFYNDNLTVDQFDPYFKERVARTQEYTPEQALELSKKAMPALTKLARGGAYFQRAYAASSLCAPSRLAIATGKIPPAAGVYTNMDVESGGIKPGEHLAHKLHDAGYATAHIGKWHVGKRDQQVIQDALAKHGITETVWWGQLGKKYPGIWNEAWEAGYYGSVVPEQNPLNNGFDYYYGYNNWASQFYDSTLVWENTEHAGRQSGYNTEVFTDKALNFIRKQNGKPFYIQLHYHAVHDYLEPNAPKKYWKGFQSTSYNLSNFYAHLNAADQNIKRILDYLESTGQLENTLIAFTSDNGAMSGEASVLPGNAPYTGHKGMFRQGGIRVPLMFYWKKGIKPQGALEQLASSMDIIPTFIAAAGLTPPEQIDAKSLLNILSGKDPSEVHDQLIWAGIHARAWGFNRHRSLVGKNAERTKAPGGWAVLKGEHVLRYTGTIEAGIYEDQPDGCPDRLELFNIRQDPAETRNIIDQNPELAETLKAEYLKRAADFPPPVVWKKEKWQELVP</sequence>
<dbReference type="InterPro" id="IPR000917">
    <property type="entry name" value="Sulfatase_N"/>
</dbReference>
<evidence type="ECO:0000259" key="5">
    <source>
        <dbReference type="Pfam" id="PF00884"/>
    </source>
</evidence>
<dbReference type="PANTHER" id="PTHR42693">
    <property type="entry name" value="ARYLSULFATASE FAMILY MEMBER"/>
    <property type="match status" value="1"/>
</dbReference>
<dbReference type="InterPro" id="IPR024607">
    <property type="entry name" value="Sulfatase_CS"/>
</dbReference>
<evidence type="ECO:0000256" key="3">
    <source>
        <dbReference type="ARBA" id="ARBA00022801"/>
    </source>
</evidence>
<dbReference type="PROSITE" id="PS00149">
    <property type="entry name" value="SULFATASE_2"/>
    <property type="match status" value="1"/>
</dbReference>
<dbReference type="Proteomes" id="UP001290861">
    <property type="component" value="Unassembled WGS sequence"/>
</dbReference>
<dbReference type="RefSeq" id="WP_322610202.1">
    <property type="nucleotide sequence ID" value="NZ_JARVCO010000012.1"/>
</dbReference>
<keyword evidence="7" id="KW-1185">Reference proteome</keyword>
<name>A0ABU5N1U6_9BACT</name>
<accession>A0ABU5N1U6</accession>
<keyword evidence="3" id="KW-0378">Hydrolase</keyword>
<dbReference type="InterPro" id="IPR050738">
    <property type="entry name" value="Sulfatase"/>
</dbReference>
<dbReference type="Pfam" id="PF00884">
    <property type="entry name" value="Sulfatase"/>
    <property type="match status" value="1"/>
</dbReference>
<protein>
    <submittedName>
        <fullName evidence="6">Sulfatase-like hydrolase/transferase</fullName>
    </submittedName>
</protein>
<evidence type="ECO:0000256" key="4">
    <source>
        <dbReference type="ARBA" id="ARBA00022837"/>
    </source>
</evidence>
<evidence type="ECO:0000256" key="2">
    <source>
        <dbReference type="ARBA" id="ARBA00022723"/>
    </source>
</evidence>